<dbReference type="SUPFAM" id="SSF101307">
    <property type="entry name" value="YutG-like"/>
    <property type="match status" value="1"/>
</dbReference>
<dbReference type="KEGG" id="spg:SpyM3_1746"/>
<reference evidence="2" key="1">
    <citation type="journal article" date="2002" name="Proc. Natl. Acad. Sci. U.S.A.">
        <title>Genome sequence of a serotype M3 strain of group A Streptococcus: phage-encoded toxins, the high-virulence phenotype, and clone emergence.</title>
        <authorList>
            <person name="Beres S.B."/>
            <person name="Sylva G.L."/>
            <person name="Barbian K.D."/>
            <person name="Lei B."/>
            <person name="Hoff J.S."/>
            <person name="Mammarella N.D."/>
            <person name="Liu M.Y."/>
            <person name="Smoot J.C."/>
            <person name="Porcella S.F."/>
            <person name="Parkins L.D."/>
            <person name="Campbell D.S."/>
            <person name="Smith T.M."/>
            <person name="McCormick J.K."/>
            <person name="Leung D.Y."/>
            <person name="Schlievert P.M."/>
            <person name="Musser J.M."/>
        </authorList>
    </citation>
    <scope>NUCLEOTIDE SEQUENCE [LARGE SCALE GENOMIC DNA]</scope>
    <source>
        <strain evidence="2">MGAS315</strain>
    </source>
</reference>
<dbReference type="GO" id="GO:0008962">
    <property type="term" value="F:phosphatidylglycerophosphatase activity"/>
    <property type="evidence" value="ECO:0007669"/>
    <property type="project" value="InterPro"/>
</dbReference>
<dbReference type="InterPro" id="IPR007686">
    <property type="entry name" value="YutG/PgpA"/>
</dbReference>
<dbReference type="InterPro" id="IPR026038">
    <property type="entry name" value="Put_PGPase"/>
</dbReference>
<protein>
    <submittedName>
        <fullName evidence="2">Putative low temperature requirement C protein</fullName>
    </submittedName>
</protein>
<dbReference type="EMBL" id="AE014074">
    <property type="protein sequence ID" value="AAM80353.1"/>
    <property type="molecule type" value="Genomic_DNA"/>
</dbReference>
<proteinExistence type="predicted"/>
<dbReference type="HOGENOM" id="CLU_110655_0_0_9"/>
<organism evidence="2">
    <name type="scientific">Streptococcus pyogenes serotype M3 (strain ATCC BAA-595 / MGAS315)</name>
    <dbReference type="NCBI Taxonomy" id="198466"/>
    <lineage>
        <taxon>Bacteria</taxon>
        <taxon>Bacillati</taxon>
        <taxon>Bacillota</taxon>
        <taxon>Bacilli</taxon>
        <taxon>Lactobacillales</taxon>
        <taxon>Streptococcaceae</taxon>
        <taxon>Streptococcus</taxon>
    </lineage>
</organism>
<dbReference type="InterPro" id="IPR036681">
    <property type="entry name" value="PgpA-like_sf"/>
</dbReference>
<name>A0A0H2UWH4_STRP3</name>
<dbReference type="PIRSF" id="PIRSF019587">
    <property type="entry name" value="PGPase"/>
    <property type="match status" value="1"/>
</dbReference>
<sequence length="169" mass="18353">MSTDHHLREVSYQLLAERGGSLEAIAELVLFLQNDYIPNLTMAECLESVEAVLAKREVQNAIITGVELDKLAEANQLSEPLLSILKTDQGLYGIDEILALSIVNLYGSIGFTNYGYLDKTKPGIVDKLNHKDGKSCHTFLDDIVSAIAAAAASRIAHNDPAKSAITNQQ</sequence>
<dbReference type="AlphaFoldDB" id="A0A0H2UWH4"/>
<feature type="domain" description="YutG/PgpA" evidence="1">
    <location>
        <begin position="24"/>
        <end position="157"/>
    </location>
</feature>
<dbReference type="Gene3D" id="1.10.3760.10">
    <property type="entry name" value="PgpA-like"/>
    <property type="match status" value="1"/>
</dbReference>
<dbReference type="RefSeq" id="WP_011055060.1">
    <property type="nucleotide sequence ID" value="NC_004070.1"/>
</dbReference>
<dbReference type="GO" id="GO:0006629">
    <property type="term" value="P:lipid metabolic process"/>
    <property type="evidence" value="ECO:0007669"/>
    <property type="project" value="InterPro"/>
</dbReference>
<accession>A0A0H2UWH4</accession>
<dbReference type="Proteomes" id="UP000000564">
    <property type="component" value="Chromosome"/>
</dbReference>
<dbReference type="CDD" id="cd06971">
    <property type="entry name" value="PgpA"/>
    <property type="match status" value="1"/>
</dbReference>
<evidence type="ECO:0000313" key="2">
    <source>
        <dbReference type="EMBL" id="AAM80353.1"/>
    </source>
</evidence>
<dbReference type="Pfam" id="PF04608">
    <property type="entry name" value="PgpA"/>
    <property type="match status" value="1"/>
</dbReference>
<gene>
    <name evidence="2" type="ordered locus">SpyM3_1746</name>
</gene>
<evidence type="ECO:0000259" key="1">
    <source>
        <dbReference type="Pfam" id="PF04608"/>
    </source>
</evidence>